<name>A0A1P8UG61_9GAMM</name>
<gene>
    <name evidence="1" type="ORF">BW247_06740</name>
</gene>
<accession>A0A1P8UG61</accession>
<proteinExistence type="predicted"/>
<organism evidence="1 2">
    <name type="scientific">Acidihalobacter ferrooxydans</name>
    <dbReference type="NCBI Taxonomy" id="1765967"/>
    <lineage>
        <taxon>Bacteria</taxon>
        <taxon>Pseudomonadati</taxon>
        <taxon>Pseudomonadota</taxon>
        <taxon>Gammaproteobacteria</taxon>
        <taxon>Chromatiales</taxon>
        <taxon>Ectothiorhodospiraceae</taxon>
        <taxon>Acidihalobacter</taxon>
    </lineage>
</organism>
<dbReference type="AlphaFoldDB" id="A0A1P8UG61"/>
<sequence length="80" mass="8910">MQAVPKSFERVSQPQLVAPFPEKAIPPGQRVRNAYGVAQGQQAIDAQIAAGKDIEPKWQQAGDSRILEAEDRDVFRFVFD</sequence>
<evidence type="ECO:0000313" key="1">
    <source>
        <dbReference type="EMBL" id="APZ42826.1"/>
    </source>
</evidence>
<protein>
    <submittedName>
        <fullName evidence="1">Uncharacterized protein</fullName>
    </submittedName>
</protein>
<keyword evidence="2" id="KW-1185">Reference proteome</keyword>
<evidence type="ECO:0000313" key="2">
    <source>
        <dbReference type="Proteomes" id="UP000243807"/>
    </source>
</evidence>
<dbReference type="Proteomes" id="UP000243807">
    <property type="component" value="Chromosome"/>
</dbReference>
<dbReference type="EMBL" id="CP019434">
    <property type="protein sequence ID" value="APZ42826.1"/>
    <property type="molecule type" value="Genomic_DNA"/>
</dbReference>
<dbReference type="KEGG" id="afy:BW247_06740"/>
<reference evidence="1 2" key="1">
    <citation type="submission" date="2017-01" db="EMBL/GenBank/DDBJ databases">
        <title>Draft sequence of Acidihalobacter ferrooxidans strain DSM 14175 (strain V8).</title>
        <authorList>
            <person name="Khaleque H.N."/>
            <person name="Ramsay J.P."/>
            <person name="Murphy R.J.T."/>
            <person name="Kaksonen A.H."/>
            <person name="Boxall N.J."/>
            <person name="Watkin E.L.J."/>
        </authorList>
    </citation>
    <scope>NUCLEOTIDE SEQUENCE [LARGE SCALE GENOMIC DNA]</scope>
    <source>
        <strain evidence="1 2">V8</strain>
    </source>
</reference>